<dbReference type="Gene3D" id="3.40.50.300">
    <property type="entry name" value="P-loop containing nucleotide triphosphate hydrolases"/>
    <property type="match status" value="1"/>
</dbReference>
<organism evidence="8 9">
    <name type="scientific">Cherax quadricarinatus</name>
    <name type="common">Australian red claw crayfish</name>
    <dbReference type="NCBI Taxonomy" id="27406"/>
    <lineage>
        <taxon>Eukaryota</taxon>
        <taxon>Metazoa</taxon>
        <taxon>Ecdysozoa</taxon>
        <taxon>Arthropoda</taxon>
        <taxon>Crustacea</taxon>
        <taxon>Multicrustacea</taxon>
        <taxon>Malacostraca</taxon>
        <taxon>Eumalacostraca</taxon>
        <taxon>Eucarida</taxon>
        <taxon>Decapoda</taxon>
        <taxon>Pleocyemata</taxon>
        <taxon>Astacidea</taxon>
        <taxon>Parastacoidea</taxon>
        <taxon>Parastacidae</taxon>
        <taxon>Cherax</taxon>
    </lineage>
</organism>
<dbReference type="GO" id="GO:0005759">
    <property type="term" value="C:mitochondrial matrix"/>
    <property type="evidence" value="ECO:0007669"/>
    <property type="project" value="UniProtKB-ARBA"/>
</dbReference>
<dbReference type="FunFam" id="3.30.70.240:FF:000001">
    <property type="entry name" value="Elongation factor G"/>
    <property type="match status" value="1"/>
</dbReference>
<evidence type="ECO:0000313" key="8">
    <source>
        <dbReference type="EMBL" id="KAK8747293.1"/>
    </source>
</evidence>
<dbReference type="InterPro" id="IPR000640">
    <property type="entry name" value="EFG_V-like"/>
</dbReference>
<name>A0AAW0Y6J7_CHEQU</name>
<evidence type="ECO:0000259" key="7">
    <source>
        <dbReference type="PROSITE" id="PS51722"/>
    </source>
</evidence>
<comment type="caution">
    <text evidence="8">The sequence shown here is derived from an EMBL/GenBank/DDBJ whole genome shotgun (WGS) entry which is preliminary data.</text>
</comment>
<keyword evidence="3" id="KW-0809">Transit peptide</keyword>
<dbReference type="GO" id="GO:0032543">
    <property type="term" value="P:mitochondrial translation"/>
    <property type="evidence" value="ECO:0007669"/>
    <property type="project" value="TreeGrafter"/>
</dbReference>
<dbReference type="InterPro" id="IPR027417">
    <property type="entry name" value="P-loop_NTPase"/>
</dbReference>
<dbReference type="SMART" id="SM00889">
    <property type="entry name" value="EFG_IV"/>
    <property type="match status" value="1"/>
</dbReference>
<keyword evidence="4" id="KW-0496">Mitochondrion</keyword>
<dbReference type="InterPro" id="IPR009022">
    <property type="entry name" value="EFG_III"/>
</dbReference>
<protein>
    <recommendedName>
        <fullName evidence="6">Elongation factor G2</fullName>
    </recommendedName>
</protein>
<dbReference type="InterPro" id="IPR000795">
    <property type="entry name" value="T_Tr_GTP-bd_dom"/>
</dbReference>
<dbReference type="Gene3D" id="3.30.230.10">
    <property type="match status" value="1"/>
</dbReference>
<reference evidence="8 9" key="1">
    <citation type="journal article" date="2024" name="BMC Genomics">
        <title>Genome assembly of redclaw crayfish (Cherax quadricarinatus) provides insights into its immune adaptation and hypoxia tolerance.</title>
        <authorList>
            <person name="Liu Z."/>
            <person name="Zheng J."/>
            <person name="Li H."/>
            <person name="Fang K."/>
            <person name="Wang S."/>
            <person name="He J."/>
            <person name="Zhou D."/>
            <person name="Weng S."/>
            <person name="Chi M."/>
            <person name="Gu Z."/>
            <person name="He J."/>
            <person name="Li F."/>
            <person name="Wang M."/>
        </authorList>
    </citation>
    <scope>NUCLEOTIDE SEQUENCE [LARGE SCALE GENOMIC DNA]</scope>
    <source>
        <strain evidence="8">ZL_2023a</strain>
    </source>
</reference>
<keyword evidence="5" id="KW-0342">GTP-binding</keyword>
<dbReference type="PROSITE" id="PS00301">
    <property type="entry name" value="G_TR_1"/>
    <property type="match status" value="1"/>
</dbReference>
<evidence type="ECO:0000256" key="2">
    <source>
        <dbReference type="ARBA" id="ARBA00022917"/>
    </source>
</evidence>
<dbReference type="Pfam" id="PF00009">
    <property type="entry name" value="GTP_EFTU"/>
    <property type="match status" value="1"/>
</dbReference>
<dbReference type="SUPFAM" id="SSF54211">
    <property type="entry name" value="Ribosomal protein S5 domain 2-like"/>
    <property type="match status" value="1"/>
</dbReference>
<dbReference type="PANTHER" id="PTHR43261:SF1">
    <property type="entry name" value="RIBOSOME-RELEASING FACTOR 2, MITOCHONDRIAL"/>
    <property type="match status" value="1"/>
</dbReference>
<dbReference type="InterPro" id="IPR005225">
    <property type="entry name" value="Small_GTP-bd"/>
</dbReference>
<dbReference type="SUPFAM" id="SSF50447">
    <property type="entry name" value="Translation proteins"/>
    <property type="match status" value="1"/>
</dbReference>
<dbReference type="InterPro" id="IPR041095">
    <property type="entry name" value="EFG_II"/>
</dbReference>
<dbReference type="Gene3D" id="3.30.70.240">
    <property type="match status" value="1"/>
</dbReference>
<evidence type="ECO:0000256" key="3">
    <source>
        <dbReference type="ARBA" id="ARBA00022946"/>
    </source>
</evidence>
<dbReference type="InterPro" id="IPR031157">
    <property type="entry name" value="G_TR_CS"/>
</dbReference>
<dbReference type="InterPro" id="IPR035647">
    <property type="entry name" value="EFG_III/V"/>
</dbReference>
<dbReference type="Gene3D" id="3.30.70.870">
    <property type="entry name" value="Elongation Factor G (Translational Gtpase), domain 3"/>
    <property type="match status" value="1"/>
</dbReference>
<dbReference type="InterPro" id="IPR009000">
    <property type="entry name" value="Transl_B-barrel_sf"/>
</dbReference>
<dbReference type="Gene3D" id="2.40.30.10">
    <property type="entry name" value="Translation factors"/>
    <property type="match status" value="1"/>
</dbReference>
<dbReference type="InterPro" id="IPR014721">
    <property type="entry name" value="Ribsml_uS5_D2-typ_fold_subgr"/>
</dbReference>
<dbReference type="AlphaFoldDB" id="A0AAW0Y6J7"/>
<evidence type="ECO:0000313" key="9">
    <source>
        <dbReference type="Proteomes" id="UP001445076"/>
    </source>
</evidence>
<keyword evidence="1" id="KW-0547">Nucleotide-binding</keyword>
<dbReference type="CDD" id="cd16262">
    <property type="entry name" value="EFG_III"/>
    <property type="match status" value="1"/>
</dbReference>
<dbReference type="Pfam" id="PF14492">
    <property type="entry name" value="EFG_III"/>
    <property type="match status" value="1"/>
</dbReference>
<dbReference type="InterPro" id="IPR020568">
    <property type="entry name" value="Ribosomal_Su5_D2-typ_SF"/>
</dbReference>
<dbReference type="PANTHER" id="PTHR43261">
    <property type="entry name" value="TRANSLATION ELONGATION FACTOR G-RELATED"/>
    <property type="match status" value="1"/>
</dbReference>
<dbReference type="CDD" id="cd03713">
    <property type="entry name" value="EFG_mtEFG_C"/>
    <property type="match status" value="1"/>
</dbReference>
<keyword evidence="2" id="KW-0648">Protein biosynthesis</keyword>
<proteinExistence type="predicted"/>
<keyword evidence="9" id="KW-1185">Reference proteome</keyword>
<gene>
    <name evidence="8" type="ORF">OTU49_016731</name>
</gene>
<dbReference type="InterPro" id="IPR005517">
    <property type="entry name" value="Transl_elong_EFG/EF2_IV"/>
</dbReference>
<dbReference type="GO" id="GO:0005525">
    <property type="term" value="F:GTP binding"/>
    <property type="evidence" value="ECO:0007669"/>
    <property type="project" value="UniProtKB-KW"/>
</dbReference>
<dbReference type="FunFam" id="3.40.50.300:FF:000514">
    <property type="entry name" value="Ribosome-releasing factor 2, mitochondrial"/>
    <property type="match status" value="1"/>
</dbReference>
<dbReference type="InterPro" id="IPR035649">
    <property type="entry name" value="EFG_V"/>
</dbReference>
<accession>A0AAW0Y6J7</accession>
<dbReference type="PROSITE" id="PS51722">
    <property type="entry name" value="G_TR_2"/>
    <property type="match status" value="1"/>
</dbReference>
<dbReference type="InterPro" id="IPR053905">
    <property type="entry name" value="EF-G-like_DII"/>
</dbReference>
<dbReference type="CDD" id="cd01886">
    <property type="entry name" value="EF-G"/>
    <property type="match status" value="1"/>
</dbReference>
<dbReference type="NCBIfam" id="TIGR00231">
    <property type="entry name" value="small_GTP"/>
    <property type="match status" value="1"/>
</dbReference>
<dbReference type="Proteomes" id="UP001445076">
    <property type="component" value="Unassembled WGS sequence"/>
</dbReference>
<dbReference type="GO" id="GO:0003924">
    <property type="term" value="F:GTPase activity"/>
    <property type="evidence" value="ECO:0007669"/>
    <property type="project" value="InterPro"/>
</dbReference>
<dbReference type="PRINTS" id="PR00315">
    <property type="entry name" value="ELONGATNFCT"/>
</dbReference>
<dbReference type="Pfam" id="PF00679">
    <property type="entry name" value="EFG_C"/>
    <property type="match status" value="1"/>
</dbReference>
<evidence type="ECO:0000256" key="1">
    <source>
        <dbReference type="ARBA" id="ARBA00022741"/>
    </source>
</evidence>
<evidence type="ECO:0000256" key="5">
    <source>
        <dbReference type="ARBA" id="ARBA00023134"/>
    </source>
</evidence>
<dbReference type="FunFam" id="3.30.70.870:FF:000005">
    <property type="entry name" value="Ribosome-releasing factor 2, mitochondrial"/>
    <property type="match status" value="1"/>
</dbReference>
<dbReference type="SUPFAM" id="SSF54980">
    <property type="entry name" value="EF-G C-terminal domain-like"/>
    <property type="match status" value="2"/>
</dbReference>
<feature type="domain" description="Tr-type G" evidence="7">
    <location>
        <begin position="58"/>
        <end position="342"/>
    </location>
</feature>
<dbReference type="FunFam" id="3.30.230.10:FF:000033">
    <property type="entry name" value="Ribosome-releasing factor 2, mitochondrial"/>
    <property type="match status" value="1"/>
</dbReference>
<evidence type="ECO:0000256" key="4">
    <source>
        <dbReference type="ARBA" id="ARBA00023128"/>
    </source>
</evidence>
<dbReference type="EMBL" id="JARKIK010000015">
    <property type="protein sequence ID" value="KAK8747293.1"/>
    <property type="molecule type" value="Genomic_DNA"/>
</dbReference>
<dbReference type="GO" id="GO:0032790">
    <property type="term" value="P:ribosome disassembly"/>
    <property type="evidence" value="ECO:0007669"/>
    <property type="project" value="TreeGrafter"/>
</dbReference>
<dbReference type="SMART" id="SM00838">
    <property type="entry name" value="EFG_C"/>
    <property type="match status" value="1"/>
</dbReference>
<dbReference type="SUPFAM" id="SSF52540">
    <property type="entry name" value="P-loop containing nucleoside triphosphate hydrolases"/>
    <property type="match status" value="1"/>
</dbReference>
<dbReference type="Pfam" id="PF22042">
    <property type="entry name" value="EF-G_D2"/>
    <property type="match status" value="1"/>
</dbReference>
<dbReference type="Pfam" id="PF03764">
    <property type="entry name" value="EFG_IV"/>
    <property type="match status" value="1"/>
</dbReference>
<sequence>MVLSRANKVGLIGLKFHSKFVEKTRVAVCPVRCLLLQSWQSTSHPANSAQANDLKNLDKIRNIGIMAHIDAGKTTTTERMLFYSGFTKTVGEVHDGDTIMDYMEQERERGITITSAAITFSWHEHRVNLVDTPGHVDFTMEVERSLRVLDGAVAIFDASAGVEAQSLTVWRQADHYQVPRLCYLNKMDKPAASLHMCRESIKEKLHATPLVLQYPVGQGKEFTGLVDLVHMCKMIWSQQSRDYGSKYEVHTLNKDGDDSLWDPSFLARCELTDQLADLDNKLAEYVLEKESIENVPPPILEEAIRRVTINQTAVPVLMGSSYKNTGVQPLMNAVISYLPSPQERQLETVALYAPHLCAMAFKIVHDKQFGGILTFVRIYSGHLEKGQRLYNINAEQPEKVGRVMIAYADTFKEIPTVKAGNIVVLTGLKITSTGDTLVGSYSLANNVKRKLLDDKRDPQTAMLLGVKVPEPVFFCSVEAPSTSQQKALDAALIQLQREDPSLKVKVDQDTGQTVLSGMGELHLDIIRDRIQKEFKVEAELGPLQVAYRETSRMSCTHTLDVNKMISEMRQQVKLTLSIEPECNYRFSSLELAFSKDNLENLHAIRHHHMSALNRGVSSALTSGPILGFPVVDIKVALNWLEVGRGTSETIVAAAAAQCIHQLLQKAHCQLLEPIMEMEIVTDEEYTSRVLGDLSRRRGSVLQVAHRQDLRVITVECPLAELMGYSTALRTLTSGTATFTMELSDYRLMNLSDQAAAIEAITGFAPQ</sequence>
<evidence type="ECO:0000256" key="6">
    <source>
        <dbReference type="ARBA" id="ARBA00081524"/>
    </source>
</evidence>